<keyword evidence="5" id="KW-0378">Hydrolase</keyword>
<evidence type="ECO:0000313" key="13">
    <source>
        <dbReference type="EMBL" id="PFH55270.1"/>
    </source>
</evidence>
<comment type="subcellular location">
    <subcellularLocation>
        <location evidence="1">Endoplasmic reticulum membrane</location>
        <topology evidence="1">Multi-pass membrane protein</topology>
    </subcellularLocation>
</comment>
<keyword evidence="4 11" id="KW-0812">Transmembrane</keyword>
<dbReference type="EMBL" id="LAZP02001041">
    <property type="protein sequence ID" value="PFH55270.1"/>
    <property type="molecule type" value="Genomic_DNA"/>
</dbReference>
<evidence type="ECO:0000256" key="10">
    <source>
        <dbReference type="ARBA" id="ARBA00049729"/>
    </source>
</evidence>
<keyword evidence="6" id="KW-0256">Endoplasmic reticulum</keyword>
<dbReference type="Proteomes" id="UP000037136">
    <property type="component" value="Unassembled WGS sequence"/>
</dbReference>
<comment type="catalytic activity">
    <reaction evidence="9">
        <text>Hydrolyzes the peptide bond -P2-(S-farnesyl or geranylgeranyl)C-P1'-P2'-P3'-COOH where P1' and P2' are amino acids with aliphatic sidechains and P3' is any C-terminal residue.</text>
        <dbReference type="EC" id="3.4.26.1"/>
    </reaction>
</comment>
<dbReference type="EC" id="3.4.26.1" evidence="10"/>
<evidence type="ECO:0000256" key="7">
    <source>
        <dbReference type="ARBA" id="ARBA00022989"/>
    </source>
</evidence>
<keyword evidence="8 11" id="KW-0472">Membrane</keyword>
<evidence type="ECO:0000256" key="4">
    <source>
        <dbReference type="ARBA" id="ARBA00022692"/>
    </source>
</evidence>
<evidence type="ECO:0000256" key="6">
    <source>
        <dbReference type="ARBA" id="ARBA00022824"/>
    </source>
</evidence>
<name>A0A2A9P2Z1_OPHUN</name>
<evidence type="ECO:0000256" key="11">
    <source>
        <dbReference type="SAM" id="Phobius"/>
    </source>
</evidence>
<feature type="transmembrane region" description="Helical" evidence="11">
    <location>
        <begin position="20"/>
        <end position="39"/>
    </location>
</feature>
<reference evidence="13 14" key="1">
    <citation type="journal article" date="2015" name="BMC Genomics">
        <title>Gene expression during zombie ant biting behavior reflects the complexity underlying fungal parasitic behavioral manipulation.</title>
        <authorList>
            <person name="de Bekker C."/>
            <person name="Ohm R.A."/>
            <person name="Loreto R.G."/>
            <person name="Sebastian A."/>
            <person name="Albert I."/>
            <person name="Merrow M."/>
            <person name="Brachmann A."/>
            <person name="Hughes D.P."/>
        </authorList>
    </citation>
    <scope>NUCLEOTIDE SEQUENCE [LARGE SCALE GENOMIC DNA]</scope>
    <source>
        <strain evidence="13 14">SC16a</strain>
    </source>
</reference>
<evidence type="ECO:0000259" key="12">
    <source>
        <dbReference type="Pfam" id="PF02517"/>
    </source>
</evidence>
<protein>
    <recommendedName>
        <fullName evidence="10">intramembrane prenyl-peptidase Rce1</fullName>
        <ecNumber evidence="10">3.4.26.1</ecNumber>
    </recommendedName>
</protein>
<evidence type="ECO:0000256" key="3">
    <source>
        <dbReference type="ARBA" id="ARBA00022670"/>
    </source>
</evidence>
<keyword evidence="7 11" id="KW-1133">Transmembrane helix</keyword>
<dbReference type="Pfam" id="PF02517">
    <property type="entry name" value="Rce1-like"/>
    <property type="match status" value="1"/>
</dbReference>
<feature type="domain" description="CAAX prenyl protease 2/Lysostaphin resistance protein A-like" evidence="12">
    <location>
        <begin position="155"/>
        <end position="257"/>
    </location>
</feature>
<comment type="similarity">
    <text evidence="2">Belongs to the peptidase U48 family.</text>
</comment>
<dbReference type="GO" id="GO:0071586">
    <property type="term" value="P:CAAX-box protein processing"/>
    <property type="evidence" value="ECO:0007669"/>
    <property type="project" value="InterPro"/>
</dbReference>
<dbReference type="PANTHER" id="PTHR13046">
    <property type="entry name" value="PROTEASE U48 CAAX PRENYL PROTEASE RCE1"/>
    <property type="match status" value="1"/>
</dbReference>
<dbReference type="InterPro" id="IPR003675">
    <property type="entry name" value="Rce1/LyrA-like_dom"/>
</dbReference>
<keyword evidence="3" id="KW-0645">Protease</keyword>
<evidence type="ECO:0000256" key="1">
    <source>
        <dbReference type="ARBA" id="ARBA00004477"/>
    </source>
</evidence>
<reference evidence="13 14" key="2">
    <citation type="journal article" date="2017" name="Sci. Rep.">
        <title>Ant-infecting Ophiocordyceps genomes reveal a high diversity of potential behavioral manipulation genes and a possible major role for enterotoxins.</title>
        <authorList>
            <person name="de Bekker C."/>
            <person name="Ohm R.A."/>
            <person name="Evans H.C."/>
            <person name="Brachmann A."/>
            <person name="Hughes D.P."/>
        </authorList>
    </citation>
    <scope>NUCLEOTIDE SEQUENCE [LARGE SCALE GENOMIC DNA]</scope>
    <source>
        <strain evidence="13 14">SC16a</strain>
    </source>
</reference>
<dbReference type="AlphaFoldDB" id="A0A2A9P2Z1"/>
<evidence type="ECO:0000313" key="14">
    <source>
        <dbReference type="Proteomes" id="UP000037136"/>
    </source>
</evidence>
<evidence type="ECO:0000256" key="5">
    <source>
        <dbReference type="ARBA" id="ARBA00022801"/>
    </source>
</evidence>
<sequence length="259" mass="28837">MSLAYFYSWHTGLSKAQAYGLLLGYCAIYVLPLHSLLAAKLSPSRSRDDPKVIRARVRAVSFSTTACSLITFFILRQTIPVSDSRPGSASGLPSLGSQSVLHLMGCWPPGLLETAKASLLTVFLFAGPIFECLFLDGVWKQWLRLAPLQRLWNDWPTWRNTVVGPVTEEFLFRSAAVPLLLLADADLKSIIFRSPLVFGLAHVHHFYEFRISQPYTPVSAAIARSAFQFSYTSIFGIYATFIFLRTGSLLAVICVHTTR</sequence>
<keyword evidence="14" id="KW-1185">Reference proteome</keyword>
<dbReference type="STRING" id="268505.A0A2A9P2Z1"/>
<accession>A0A2A9P2Z1</accession>
<organism evidence="13 14">
    <name type="scientific">Ophiocordyceps unilateralis</name>
    <name type="common">Zombie-ant fungus</name>
    <name type="synonym">Torrubia unilateralis</name>
    <dbReference type="NCBI Taxonomy" id="268505"/>
    <lineage>
        <taxon>Eukaryota</taxon>
        <taxon>Fungi</taxon>
        <taxon>Dikarya</taxon>
        <taxon>Ascomycota</taxon>
        <taxon>Pezizomycotina</taxon>
        <taxon>Sordariomycetes</taxon>
        <taxon>Hypocreomycetidae</taxon>
        <taxon>Hypocreales</taxon>
        <taxon>Ophiocordycipitaceae</taxon>
        <taxon>Ophiocordyceps</taxon>
    </lineage>
</organism>
<feature type="transmembrane region" description="Helical" evidence="11">
    <location>
        <begin position="234"/>
        <end position="258"/>
    </location>
</feature>
<feature type="transmembrane region" description="Helical" evidence="11">
    <location>
        <begin position="59"/>
        <end position="79"/>
    </location>
</feature>
<gene>
    <name evidence="13" type="ORF">XA68_10228</name>
</gene>
<dbReference type="GO" id="GO:0005789">
    <property type="term" value="C:endoplasmic reticulum membrane"/>
    <property type="evidence" value="ECO:0007669"/>
    <property type="project" value="UniProtKB-SubCell"/>
</dbReference>
<dbReference type="InterPro" id="IPR039731">
    <property type="entry name" value="Rce1"/>
</dbReference>
<evidence type="ECO:0000256" key="8">
    <source>
        <dbReference type="ARBA" id="ARBA00023136"/>
    </source>
</evidence>
<proteinExistence type="inferred from homology"/>
<comment type="caution">
    <text evidence="13">The sequence shown here is derived from an EMBL/GenBank/DDBJ whole genome shotgun (WGS) entry which is preliminary data.</text>
</comment>
<dbReference type="PANTHER" id="PTHR13046:SF0">
    <property type="entry name" value="CAAX PRENYL PROTEASE 2"/>
    <property type="match status" value="1"/>
</dbReference>
<feature type="transmembrane region" description="Helical" evidence="11">
    <location>
        <begin position="117"/>
        <end position="139"/>
    </location>
</feature>
<evidence type="ECO:0000256" key="2">
    <source>
        <dbReference type="ARBA" id="ARBA00006897"/>
    </source>
</evidence>
<dbReference type="OrthoDB" id="271604at2759"/>
<evidence type="ECO:0000256" key="9">
    <source>
        <dbReference type="ARBA" id="ARBA00047280"/>
    </source>
</evidence>
<dbReference type="GO" id="GO:0004222">
    <property type="term" value="F:metalloendopeptidase activity"/>
    <property type="evidence" value="ECO:0007669"/>
    <property type="project" value="InterPro"/>
</dbReference>